<keyword evidence="1" id="KW-0812">Transmembrane</keyword>
<feature type="non-terminal residue" evidence="2">
    <location>
        <position position="1"/>
    </location>
</feature>
<reference evidence="2" key="1">
    <citation type="submission" date="2014-05" db="EMBL/GenBank/DDBJ databases">
        <authorList>
            <person name="Chronopoulou M."/>
        </authorList>
    </citation>
    <scope>NUCLEOTIDE SEQUENCE</scope>
    <source>
        <tissue evidence="2">Whole organism</tissue>
    </source>
</reference>
<evidence type="ECO:0000313" key="2">
    <source>
        <dbReference type="EMBL" id="CDW49691.1"/>
    </source>
</evidence>
<keyword evidence="1" id="KW-1133">Transmembrane helix</keyword>
<dbReference type="EMBL" id="HACA01032330">
    <property type="protein sequence ID" value="CDW49691.1"/>
    <property type="molecule type" value="Transcribed_RNA"/>
</dbReference>
<keyword evidence="1" id="KW-0472">Membrane</keyword>
<evidence type="ECO:0000256" key="1">
    <source>
        <dbReference type="SAM" id="Phobius"/>
    </source>
</evidence>
<feature type="transmembrane region" description="Helical" evidence="1">
    <location>
        <begin position="23"/>
        <end position="44"/>
    </location>
</feature>
<accession>A0A0K2VI92</accession>
<proteinExistence type="predicted"/>
<organism evidence="2">
    <name type="scientific">Lepeophtheirus salmonis</name>
    <name type="common">Salmon louse</name>
    <name type="synonym">Caligus salmonis</name>
    <dbReference type="NCBI Taxonomy" id="72036"/>
    <lineage>
        <taxon>Eukaryota</taxon>
        <taxon>Metazoa</taxon>
        <taxon>Ecdysozoa</taxon>
        <taxon>Arthropoda</taxon>
        <taxon>Crustacea</taxon>
        <taxon>Multicrustacea</taxon>
        <taxon>Hexanauplia</taxon>
        <taxon>Copepoda</taxon>
        <taxon>Siphonostomatoida</taxon>
        <taxon>Caligidae</taxon>
        <taxon>Lepeophtheirus</taxon>
    </lineage>
</organism>
<protein>
    <submittedName>
        <fullName evidence="2">Uncharacterized protein</fullName>
    </submittedName>
</protein>
<dbReference type="AlphaFoldDB" id="A0A0K2VI92"/>
<sequence>PKRVFIANFYDRILTCDNNHECFIIFSFFWFFLIFFFLLVIYLFDLGALLSRICQ</sequence>
<name>A0A0K2VI92_LEPSM</name>